<dbReference type="PANTHER" id="PTHR45180">
    <property type="entry name" value="OS01G0307686 PROTEIN"/>
    <property type="match status" value="1"/>
</dbReference>
<sequence length="183" mass="20724">MVELFVKQASEYAKTRPSYPKQLFDFIASKTPFDDLVWDVGSGSGQAVVSVSFLDRIYKSVIATDTSSTQLDHVPRLPNVHYRHTPLTIPTDDLPLLIDGESTVDLVTVGQALHWFGLPSFYNQAQWVLKKSNDVVAAVCYCTPEIEWTVDSFYMVDSAPYWNPQRKLVAKGGEFIFYVLFIF</sequence>
<reference evidence="2 3" key="1">
    <citation type="submission" date="2024-04" db="EMBL/GenBank/DDBJ databases">
        <authorList>
            <person name="Fracassetti M."/>
        </authorList>
    </citation>
    <scope>NUCLEOTIDE SEQUENCE [LARGE SCALE GENOMIC DNA]</scope>
</reference>
<evidence type="ECO:0000259" key="1">
    <source>
        <dbReference type="Pfam" id="PF08241"/>
    </source>
</evidence>
<evidence type="ECO:0000313" key="2">
    <source>
        <dbReference type="EMBL" id="CAL1378353.1"/>
    </source>
</evidence>
<dbReference type="EMBL" id="OZ034816">
    <property type="protein sequence ID" value="CAL1378353.1"/>
    <property type="molecule type" value="Genomic_DNA"/>
</dbReference>
<dbReference type="Pfam" id="PF08241">
    <property type="entry name" value="Methyltransf_11"/>
    <property type="match status" value="1"/>
</dbReference>
<dbReference type="InterPro" id="IPR029063">
    <property type="entry name" value="SAM-dependent_MTases_sf"/>
</dbReference>
<dbReference type="SUPFAM" id="SSF53335">
    <property type="entry name" value="S-adenosyl-L-methionine-dependent methyltransferases"/>
    <property type="match status" value="1"/>
</dbReference>
<accession>A0AAV2DY70</accession>
<dbReference type="InterPro" id="IPR013216">
    <property type="entry name" value="Methyltransf_11"/>
</dbReference>
<dbReference type="PANTHER" id="PTHR45180:SF1">
    <property type="entry name" value="OS01G0307686 PROTEIN"/>
    <property type="match status" value="1"/>
</dbReference>
<name>A0AAV2DY70_9ROSI</name>
<organism evidence="2 3">
    <name type="scientific">Linum trigynum</name>
    <dbReference type="NCBI Taxonomy" id="586398"/>
    <lineage>
        <taxon>Eukaryota</taxon>
        <taxon>Viridiplantae</taxon>
        <taxon>Streptophyta</taxon>
        <taxon>Embryophyta</taxon>
        <taxon>Tracheophyta</taxon>
        <taxon>Spermatophyta</taxon>
        <taxon>Magnoliopsida</taxon>
        <taxon>eudicotyledons</taxon>
        <taxon>Gunneridae</taxon>
        <taxon>Pentapetalae</taxon>
        <taxon>rosids</taxon>
        <taxon>fabids</taxon>
        <taxon>Malpighiales</taxon>
        <taxon>Linaceae</taxon>
        <taxon>Linum</taxon>
    </lineage>
</organism>
<keyword evidence="3" id="KW-1185">Reference proteome</keyword>
<evidence type="ECO:0000313" key="3">
    <source>
        <dbReference type="Proteomes" id="UP001497516"/>
    </source>
</evidence>
<gene>
    <name evidence="2" type="ORF">LTRI10_LOCUS19941</name>
</gene>
<dbReference type="GO" id="GO:0008757">
    <property type="term" value="F:S-adenosylmethionine-dependent methyltransferase activity"/>
    <property type="evidence" value="ECO:0007669"/>
    <property type="project" value="InterPro"/>
</dbReference>
<proteinExistence type="predicted"/>
<dbReference type="AlphaFoldDB" id="A0AAV2DY70"/>
<dbReference type="Gene3D" id="3.40.50.150">
    <property type="entry name" value="Vaccinia Virus protein VP39"/>
    <property type="match status" value="1"/>
</dbReference>
<feature type="domain" description="Methyltransferase type 11" evidence="1">
    <location>
        <begin position="39"/>
        <end position="131"/>
    </location>
</feature>
<protein>
    <recommendedName>
        <fullName evidence="1">Methyltransferase type 11 domain-containing protein</fullName>
    </recommendedName>
</protein>
<dbReference type="Proteomes" id="UP001497516">
    <property type="component" value="Chromosome 3"/>
</dbReference>